<evidence type="ECO:0000256" key="1">
    <source>
        <dbReference type="ARBA" id="ARBA00009063"/>
    </source>
</evidence>
<dbReference type="InterPro" id="IPR013320">
    <property type="entry name" value="ConA-like_dom_sf"/>
</dbReference>
<evidence type="ECO:0000259" key="2">
    <source>
        <dbReference type="PROSITE" id="PS50192"/>
    </source>
</evidence>
<dbReference type="GO" id="GO:0006906">
    <property type="term" value="P:vesicle fusion"/>
    <property type="evidence" value="ECO:0007669"/>
    <property type="project" value="TreeGrafter"/>
</dbReference>
<dbReference type="EMBL" id="CAJNOE010000294">
    <property type="protein sequence ID" value="CAF1126442.1"/>
    <property type="molecule type" value="Genomic_DNA"/>
</dbReference>
<dbReference type="AlphaFoldDB" id="A0A814QYY0"/>
<dbReference type="GO" id="GO:0006886">
    <property type="term" value="P:intracellular protein transport"/>
    <property type="evidence" value="ECO:0007669"/>
    <property type="project" value="TreeGrafter"/>
</dbReference>
<dbReference type="SUPFAM" id="SSF47661">
    <property type="entry name" value="t-snare proteins"/>
    <property type="match status" value="1"/>
</dbReference>
<dbReference type="EMBL" id="CAJOBB010002444">
    <property type="protein sequence ID" value="CAF3969429.1"/>
    <property type="molecule type" value="Genomic_DNA"/>
</dbReference>
<dbReference type="GO" id="GO:0012505">
    <property type="term" value="C:endomembrane system"/>
    <property type="evidence" value="ECO:0007669"/>
    <property type="project" value="TreeGrafter"/>
</dbReference>
<dbReference type="Gene3D" id="2.60.120.200">
    <property type="match status" value="1"/>
</dbReference>
<dbReference type="SUPFAM" id="SSF49899">
    <property type="entry name" value="Concanavalin A-like lectins/glucanases"/>
    <property type="match status" value="1"/>
</dbReference>
<name>A0A814QYY0_9BILA</name>
<dbReference type="GO" id="GO:0048278">
    <property type="term" value="P:vesicle docking"/>
    <property type="evidence" value="ECO:0007669"/>
    <property type="project" value="TreeGrafter"/>
</dbReference>
<dbReference type="PROSITE" id="PS50192">
    <property type="entry name" value="T_SNARE"/>
    <property type="match status" value="1"/>
</dbReference>
<organism evidence="3 5">
    <name type="scientific">Adineta steineri</name>
    <dbReference type="NCBI Taxonomy" id="433720"/>
    <lineage>
        <taxon>Eukaryota</taxon>
        <taxon>Metazoa</taxon>
        <taxon>Spiralia</taxon>
        <taxon>Gnathifera</taxon>
        <taxon>Rotifera</taxon>
        <taxon>Eurotatoria</taxon>
        <taxon>Bdelloidea</taxon>
        <taxon>Adinetida</taxon>
        <taxon>Adinetidae</taxon>
        <taxon>Adineta</taxon>
    </lineage>
</organism>
<dbReference type="InterPro" id="IPR010989">
    <property type="entry name" value="SNARE"/>
</dbReference>
<dbReference type="InterPro" id="IPR000727">
    <property type="entry name" value="T_SNARE_dom"/>
</dbReference>
<proteinExistence type="inferred from homology"/>
<evidence type="ECO:0000313" key="4">
    <source>
        <dbReference type="EMBL" id="CAF3969429.1"/>
    </source>
</evidence>
<dbReference type="InterPro" id="IPR045242">
    <property type="entry name" value="Syntaxin"/>
</dbReference>
<dbReference type="SMART" id="SM00503">
    <property type="entry name" value="SynN"/>
    <property type="match status" value="1"/>
</dbReference>
<dbReference type="Pfam" id="PF14523">
    <property type="entry name" value="Syntaxin_2"/>
    <property type="match status" value="1"/>
</dbReference>
<sequence length="486" mass="54347">MSDSTNEMTNANDIQRLYNAISTNLTKINNHVKDLEKLVQKLGTSEDSEPLRDNSHRLQNETTVLIQRTNDALQQLKNMRVLTNVDQKRLKTLTESLPKQYITTLERFREVQNIALRKEKESFNRSNAIPFHQQGISNPLFANDFISTPISYQHQQQTEMKALTQRAEQIGDLETLMVEVSELIKDMAQLVSEHGVIIETIEDHVREAEKQTHQAADHVGRAREYQLQAQQQRLRLQRQQAQLHRGYIDTLKISNRVKSACEILEDATLACRFPFDSTNTLVDFGPNSVSANAYSYSVLPVGHTLQAIRFNGSNSYFQASGFTQFSINDQSFSISLWIQPVSRSGTLVHISKLSTGAGSWCLPFIGFASNGTLVAQIYDGTAIVSIIAPTVILLSSPYWTHIVQTWSSTNGLRLYIDNILVASEPSAVTFVASSITPNYVTLASSFSATCLTGGINISNHYVGGLDDFRIYSRELSANDVCTLYVG</sequence>
<dbReference type="Pfam" id="PF13385">
    <property type="entry name" value="Laminin_G_3"/>
    <property type="match status" value="1"/>
</dbReference>
<reference evidence="3" key="1">
    <citation type="submission" date="2021-02" db="EMBL/GenBank/DDBJ databases">
        <authorList>
            <person name="Nowell W R."/>
        </authorList>
    </citation>
    <scope>NUCLEOTIDE SEQUENCE</scope>
</reference>
<evidence type="ECO:0000313" key="3">
    <source>
        <dbReference type="EMBL" id="CAF1126442.1"/>
    </source>
</evidence>
<dbReference type="PANTHER" id="PTHR19957">
    <property type="entry name" value="SYNTAXIN"/>
    <property type="match status" value="1"/>
</dbReference>
<dbReference type="PANTHER" id="PTHR19957:SF38">
    <property type="entry name" value="LD27581P"/>
    <property type="match status" value="1"/>
</dbReference>
<comment type="caution">
    <text evidence="3">The sequence shown here is derived from an EMBL/GenBank/DDBJ whole genome shotgun (WGS) entry which is preliminary data.</text>
</comment>
<dbReference type="GO" id="GO:0000149">
    <property type="term" value="F:SNARE binding"/>
    <property type="evidence" value="ECO:0007669"/>
    <property type="project" value="TreeGrafter"/>
</dbReference>
<dbReference type="Gene3D" id="1.20.5.110">
    <property type="match status" value="1"/>
</dbReference>
<dbReference type="CDD" id="cd15840">
    <property type="entry name" value="SNARE_Qa"/>
    <property type="match status" value="1"/>
</dbReference>
<gene>
    <name evidence="3" type="ORF">IZO911_LOCUS24439</name>
    <name evidence="4" type="ORF">KXQ929_LOCUS26684</name>
</gene>
<dbReference type="GO" id="GO:0005484">
    <property type="term" value="F:SNAP receptor activity"/>
    <property type="evidence" value="ECO:0007669"/>
    <property type="project" value="TreeGrafter"/>
</dbReference>
<evidence type="ECO:0000313" key="5">
    <source>
        <dbReference type="Proteomes" id="UP000663860"/>
    </source>
</evidence>
<protein>
    <recommendedName>
        <fullName evidence="2">t-SNARE coiled-coil homology domain-containing protein</fullName>
    </recommendedName>
</protein>
<dbReference type="InterPro" id="IPR006011">
    <property type="entry name" value="Syntaxin_N"/>
</dbReference>
<accession>A0A814QYY0</accession>
<dbReference type="Proteomes" id="UP000663868">
    <property type="component" value="Unassembled WGS sequence"/>
</dbReference>
<dbReference type="GO" id="GO:0031201">
    <property type="term" value="C:SNARE complex"/>
    <property type="evidence" value="ECO:0007669"/>
    <property type="project" value="TreeGrafter"/>
</dbReference>
<dbReference type="Proteomes" id="UP000663860">
    <property type="component" value="Unassembled WGS sequence"/>
</dbReference>
<dbReference type="Gene3D" id="1.20.58.70">
    <property type="match status" value="1"/>
</dbReference>
<dbReference type="SMART" id="SM00397">
    <property type="entry name" value="t_SNARE"/>
    <property type="match status" value="1"/>
</dbReference>
<feature type="domain" description="T-SNARE coiled-coil homology" evidence="2">
    <location>
        <begin position="160"/>
        <end position="222"/>
    </location>
</feature>
<comment type="similarity">
    <text evidence="1">Belongs to the syntaxin family.</text>
</comment>